<evidence type="ECO:0000259" key="5">
    <source>
        <dbReference type="PROSITE" id="PS50103"/>
    </source>
</evidence>
<dbReference type="SUPFAM" id="SSF90229">
    <property type="entry name" value="CCCH zinc finger"/>
    <property type="match status" value="1"/>
</dbReference>
<proteinExistence type="predicted"/>
<dbReference type="Gene3D" id="3.30.428.10">
    <property type="entry name" value="HIT-like"/>
    <property type="match status" value="1"/>
</dbReference>
<protein>
    <submittedName>
        <fullName evidence="7">C3H1-type domain-containing protein</fullName>
    </submittedName>
</protein>
<dbReference type="Pfam" id="PF00642">
    <property type="entry name" value="zf-CCCH"/>
    <property type="match status" value="1"/>
</dbReference>
<evidence type="ECO:0000313" key="7">
    <source>
        <dbReference type="WBParaSite" id="ACRNAN_scaffold7363.g28259.t1"/>
    </source>
</evidence>
<dbReference type="InterPro" id="IPR000571">
    <property type="entry name" value="Znf_CCCH"/>
</dbReference>
<keyword evidence="3 4" id="KW-0862">Zinc</keyword>
<dbReference type="WBParaSite" id="ACRNAN_scaffold7363.g28259.t1">
    <property type="protein sequence ID" value="ACRNAN_scaffold7363.g28259.t1"/>
    <property type="gene ID" value="ACRNAN_scaffold7363.g28259"/>
</dbReference>
<keyword evidence="6" id="KW-1185">Reference proteome</keyword>
<dbReference type="PROSITE" id="PS50103">
    <property type="entry name" value="ZF_C3H1"/>
    <property type="match status" value="1"/>
</dbReference>
<keyword evidence="2 4" id="KW-0863">Zinc-finger</keyword>
<evidence type="ECO:0000256" key="4">
    <source>
        <dbReference type="PROSITE-ProRule" id="PRU00723"/>
    </source>
</evidence>
<dbReference type="PANTHER" id="PTHR12978:SF0">
    <property type="entry name" value="M7GPPPX DIPHOSPHATASE"/>
    <property type="match status" value="1"/>
</dbReference>
<dbReference type="GO" id="GO:0008270">
    <property type="term" value="F:zinc ion binding"/>
    <property type="evidence" value="ECO:0007669"/>
    <property type="project" value="UniProtKB-KW"/>
</dbReference>
<dbReference type="GO" id="GO:0016787">
    <property type="term" value="F:hydrolase activity"/>
    <property type="evidence" value="ECO:0007669"/>
    <property type="project" value="InterPro"/>
</dbReference>
<dbReference type="GO" id="GO:0000340">
    <property type="term" value="F:RNA 7-methylguanosine cap binding"/>
    <property type="evidence" value="ECO:0007669"/>
    <property type="project" value="TreeGrafter"/>
</dbReference>
<evidence type="ECO:0000256" key="3">
    <source>
        <dbReference type="ARBA" id="ARBA00022833"/>
    </source>
</evidence>
<accession>A0A914ED09</accession>
<dbReference type="SMART" id="SM00356">
    <property type="entry name" value="ZnF_C3H1"/>
    <property type="match status" value="1"/>
</dbReference>
<evidence type="ECO:0000256" key="1">
    <source>
        <dbReference type="ARBA" id="ARBA00022723"/>
    </source>
</evidence>
<dbReference type="Proteomes" id="UP000887540">
    <property type="component" value="Unplaced"/>
</dbReference>
<dbReference type="AlphaFoldDB" id="A0A914ED09"/>
<name>A0A914ED09_9BILA</name>
<dbReference type="SUPFAM" id="SSF54197">
    <property type="entry name" value="HIT-like"/>
    <property type="match status" value="1"/>
</dbReference>
<dbReference type="PANTHER" id="PTHR12978">
    <property type="entry name" value="HISTIDINE TRIAD HIT PROTEIN MEMBER"/>
    <property type="match status" value="1"/>
</dbReference>
<dbReference type="GO" id="GO:0000290">
    <property type="term" value="P:deadenylation-dependent decapping of nuclear-transcribed mRNA"/>
    <property type="evidence" value="ECO:0007669"/>
    <property type="project" value="InterPro"/>
</dbReference>
<dbReference type="InterPro" id="IPR036265">
    <property type="entry name" value="HIT-like_sf"/>
</dbReference>
<reference evidence="7" key="1">
    <citation type="submission" date="2022-11" db="UniProtKB">
        <authorList>
            <consortium name="WormBaseParasite"/>
        </authorList>
    </citation>
    <scope>IDENTIFICATION</scope>
</reference>
<dbReference type="InterPro" id="IPR008594">
    <property type="entry name" value="DcpS/DCS2"/>
</dbReference>
<feature type="zinc finger region" description="C3H1-type" evidence="4">
    <location>
        <begin position="13"/>
        <end position="40"/>
    </location>
</feature>
<dbReference type="Gene3D" id="4.10.1000.10">
    <property type="entry name" value="Zinc finger, CCCH-type"/>
    <property type="match status" value="1"/>
</dbReference>
<dbReference type="GO" id="GO:0005634">
    <property type="term" value="C:nucleus"/>
    <property type="evidence" value="ECO:0007669"/>
    <property type="project" value="TreeGrafter"/>
</dbReference>
<keyword evidence="1 4" id="KW-0479">Metal-binding</keyword>
<dbReference type="Pfam" id="PF11969">
    <property type="entry name" value="DcpS_C"/>
    <property type="match status" value="1"/>
</dbReference>
<evidence type="ECO:0000256" key="2">
    <source>
        <dbReference type="ARBA" id="ARBA00022771"/>
    </source>
</evidence>
<organism evidence="6 7">
    <name type="scientific">Acrobeloides nanus</name>
    <dbReference type="NCBI Taxonomy" id="290746"/>
    <lineage>
        <taxon>Eukaryota</taxon>
        <taxon>Metazoa</taxon>
        <taxon>Ecdysozoa</taxon>
        <taxon>Nematoda</taxon>
        <taxon>Chromadorea</taxon>
        <taxon>Rhabditida</taxon>
        <taxon>Tylenchina</taxon>
        <taxon>Cephalobomorpha</taxon>
        <taxon>Cephaloboidea</taxon>
        <taxon>Cephalobidae</taxon>
        <taxon>Acrobeloides</taxon>
    </lineage>
</organism>
<dbReference type="GO" id="GO:0000932">
    <property type="term" value="C:P-body"/>
    <property type="evidence" value="ECO:0007669"/>
    <property type="project" value="TreeGrafter"/>
</dbReference>
<sequence length="247" mass="29884">MYAYFGNRMYLTKYKTERCHGFLNGKCKSGENCRFAHSENELIEAWAKLRLQLSQQYFLVDETAEDYRKITLPYIQSKEKDLLWIYRILNHRAEQNRIVFEDPDPRIGFVLIPPRYYDPRSLHLLAIVRQCGIKSIRDLTEEDIPLLENIYHKSSQVIKEELGFEPYHLKFFFHYQPSYYHLHVHIQLNENDFDEDEERDVMLEDVIENLYYSSDFYKNATLRFIEKEGELLEQFRNAGKRLQLFKK</sequence>
<dbReference type="InterPro" id="IPR036855">
    <property type="entry name" value="Znf_CCCH_sf"/>
</dbReference>
<feature type="domain" description="C3H1-type" evidence="5">
    <location>
        <begin position="13"/>
        <end position="40"/>
    </location>
</feature>
<evidence type="ECO:0000313" key="6">
    <source>
        <dbReference type="Proteomes" id="UP000887540"/>
    </source>
</evidence>